<evidence type="ECO:0000313" key="3">
    <source>
        <dbReference type="Proteomes" id="UP000829542"/>
    </source>
</evidence>
<sequence>MTNHTLWTESTWQRHLPIYHATQQVPFIQELITGKLDARRFRFYIEQDALYLQAFTKLLQSMAHRIEEADFQSYFHNFVQENMEQEKALHDRYLNKEISQIIPSKTCQEFITFNATLETLPIPLALAGMLPCFLVYQQLGLYIFDQHQRAHNPYLNWIDTYAGIEHLESVSRLRKMCDYYAQKADNKTQEQMHEWYKKGATLDQQFWNSCYQMIP</sequence>
<evidence type="ECO:0000259" key="1">
    <source>
        <dbReference type="Pfam" id="PF03070"/>
    </source>
</evidence>
<evidence type="ECO:0000313" key="2">
    <source>
        <dbReference type="EMBL" id="UNM95479.1"/>
    </source>
</evidence>
<feature type="domain" description="Thiaminase-2/PQQC" evidence="1">
    <location>
        <begin position="13"/>
        <end position="212"/>
    </location>
</feature>
<dbReference type="Pfam" id="PF03070">
    <property type="entry name" value="TENA_THI-4"/>
    <property type="match status" value="1"/>
</dbReference>
<dbReference type="InterPro" id="IPR050967">
    <property type="entry name" value="Thiamine_Salvage_TenA"/>
</dbReference>
<dbReference type="SUPFAM" id="SSF48613">
    <property type="entry name" value="Heme oxygenase-like"/>
    <property type="match status" value="1"/>
</dbReference>
<dbReference type="InterPro" id="IPR004305">
    <property type="entry name" value="Thiaminase-2/PQQC"/>
</dbReference>
<dbReference type="PANTHER" id="PTHR43198">
    <property type="entry name" value="BIFUNCTIONAL TH2 PROTEIN"/>
    <property type="match status" value="1"/>
</dbReference>
<organism evidence="2 3">
    <name type="scientific">Ignatzschineria rhizosphaerae</name>
    <dbReference type="NCBI Taxonomy" id="2923279"/>
    <lineage>
        <taxon>Bacteria</taxon>
        <taxon>Pseudomonadati</taxon>
        <taxon>Pseudomonadota</taxon>
        <taxon>Gammaproteobacteria</taxon>
        <taxon>Cardiobacteriales</taxon>
        <taxon>Ignatzschineriaceae</taxon>
        <taxon>Ignatzschineria</taxon>
    </lineage>
</organism>
<dbReference type="Proteomes" id="UP000829542">
    <property type="component" value="Chromosome"/>
</dbReference>
<dbReference type="CDD" id="cd19365">
    <property type="entry name" value="TenA_C-like"/>
    <property type="match status" value="1"/>
</dbReference>
<dbReference type="EMBL" id="CP093379">
    <property type="protein sequence ID" value="UNM95479.1"/>
    <property type="molecule type" value="Genomic_DNA"/>
</dbReference>
<dbReference type="InterPro" id="IPR016084">
    <property type="entry name" value="Haem_Oase-like_multi-hlx"/>
</dbReference>
<proteinExistence type="predicted"/>
<reference evidence="2 3" key="1">
    <citation type="submission" date="2022-03" db="EMBL/GenBank/DDBJ databases">
        <title>Ignatzschineria rhizosphaerae HR5S32.</title>
        <authorList>
            <person name="Sun J.Q."/>
            <person name="Feng J.Y."/>
        </authorList>
    </citation>
    <scope>NUCLEOTIDE SEQUENCE [LARGE SCALE GENOMIC DNA]</scope>
    <source>
        <strain evidence="2 3">HR5S32</strain>
    </source>
</reference>
<accession>A0ABY3X1A9</accession>
<gene>
    <name evidence="2" type="ORF">MMG00_09600</name>
</gene>
<protein>
    <submittedName>
        <fullName evidence="2">TenA family protein</fullName>
    </submittedName>
</protein>
<keyword evidence="3" id="KW-1185">Reference proteome</keyword>
<name>A0ABY3X1A9_9GAMM</name>
<dbReference type="PANTHER" id="PTHR43198:SF2">
    <property type="entry name" value="SI:CH1073-67J19.1-RELATED"/>
    <property type="match status" value="1"/>
</dbReference>
<dbReference type="Gene3D" id="1.20.910.10">
    <property type="entry name" value="Heme oxygenase-like"/>
    <property type="match status" value="1"/>
</dbReference>
<dbReference type="RefSeq" id="WP_242147762.1">
    <property type="nucleotide sequence ID" value="NZ_CP093379.1"/>
</dbReference>